<keyword evidence="4" id="KW-0949">S-adenosyl-L-methionine</keyword>
<keyword evidence="3" id="KW-0808">Transferase</keyword>
<protein>
    <recommendedName>
        <fullName evidence="8">Ribosomal RNA small subunit methyltransferase H</fullName>
    </recommendedName>
</protein>
<feature type="region of interest" description="Disordered" evidence="5">
    <location>
        <begin position="371"/>
        <end position="408"/>
    </location>
</feature>
<name>A0A8K0NAQ8_COCNU</name>
<evidence type="ECO:0000313" key="6">
    <source>
        <dbReference type="EMBL" id="KAG1364550.1"/>
    </source>
</evidence>
<evidence type="ECO:0000256" key="5">
    <source>
        <dbReference type="SAM" id="MobiDB-lite"/>
    </source>
</evidence>
<dbReference type="InterPro" id="IPR029063">
    <property type="entry name" value="SAM-dependent_MTases_sf"/>
</dbReference>
<gene>
    <name evidence="6" type="ORF">COCNU_11G013770</name>
</gene>
<evidence type="ECO:0000256" key="2">
    <source>
        <dbReference type="ARBA" id="ARBA00022603"/>
    </source>
</evidence>
<dbReference type="SUPFAM" id="SSF81799">
    <property type="entry name" value="Putative methyltransferase TM0872, insert domain"/>
    <property type="match status" value="1"/>
</dbReference>
<dbReference type="Proteomes" id="UP000797356">
    <property type="component" value="Chromosome 11"/>
</dbReference>
<dbReference type="GO" id="GO:0071424">
    <property type="term" value="F:rRNA (cytosine-N4-)-methyltransferase activity"/>
    <property type="evidence" value="ECO:0007669"/>
    <property type="project" value="TreeGrafter"/>
</dbReference>
<dbReference type="SUPFAM" id="SSF53335">
    <property type="entry name" value="S-adenosyl-L-methionine-dependent methyltransferases"/>
    <property type="match status" value="1"/>
</dbReference>
<reference evidence="6" key="1">
    <citation type="journal article" date="2017" name="Gigascience">
        <title>The genome draft of coconut (Cocos nucifera).</title>
        <authorList>
            <person name="Xiao Y."/>
            <person name="Xu P."/>
            <person name="Fan H."/>
            <person name="Baudouin L."/>
            <person name="Xia W."/>
            <person name="Bocs S."/>
            <person name="Xu J."/>
            <person name="Li Q."/>
            <person name="Guo A."/>
            <person name="Zhou L."/>
            <person name="Li J."/>
            <person name="Wu Y."/>
            <person name="Ma Z."/>
            <person name="Armero A."/>
            <person name="Issali A.E."/>
            <person name="Liu N."/>
            <person name="Peng M."/>
            <person name="Yang Y."/>
        </authorList>
    </citation>
    <scope>NUCLEOTIDE SEQUENCE</scope>
    <source>
        <tissue evidence="6">Spear leaf of Hainan Tall coconut</tissue>
    </source>
</reference>
<dbReference type="EMBL" id="CM017882">
    <property type="protein sequence ID" value="KAG1364550.1"/>
    <property type="molecule type" value="Genomic_DNA"/>
</dbReference>
<evidence type="ECO:0000256" key="1">
    <source>
        <dbReference type="ARBA" id="ARBA00010396"/>
    </source>
</evidence>
<dbReference type="GO" id="GO:0070475">
    <property type="term" value="P:rRNA base methylation"/>
    <property type="evidence" value="ECO:0007669"/>
    <property type="project" value="TreeGrafter"/>
</dbReference>
<comment type="similarity">
    <text evidence="1">Belongs to the methyltransferase superfamily. RsmH family.</text>
</comment>
<sequence>MAFASRWSGACQRRCCLRCQGKSREEERYSQEQRVCICGPSDQADAFGSRLRPEPLPALRGSHRGLHPRARHAGRGARRLPPPPPPLLRRLHPRCCRPLRRRPSLPPSSLFFLAFLFYPRSCGVRSISQQIIEAHRELELYVGLDVDPVAHDKARARIEDLLNDDPRAGSWKAYTHVRNFKYIKSVLGGIDENLLEGGVDGILMDLGMSSMQVSNSDRGFSVLGDGALDMRMNPQASLKAEDILNCWPDIEVGRILRDYGEESNWRLLQKQIVDARADGGLHSTGQLVDLVRSTSAGSGGRRGWIKTAARVFQALRIAVNDELQTLEDAIYACFDCLSFGGRLVVISFHSLEDRIVKRTFLDIIDRGEGDLSAEGGKGQSGDETDGGGETWSRHRVQGRHGTVLTKRPITPSKEEEILNRRCRSAKLRVIQKL</sequence>
<dbReference type="OrthoDB" id="439808at2759"/>
<reference evidence="6" key="2">
    <citation type="submission" date="2019-07" db="EMBL/GenBank/DDBJ databases">
        <authorList>
            <person name="Yang Y."/>
            <person name="Bocs S."/>
            <person name="Baudouin L."/>
        </authorList>
    </citation>
    <scope>NUCLEOTIDE SEQUENCE</scope>
    <source>
        <tissue evidence="6">Spear leaf of Hainan Tall coconut</tissue>
    </source>
</reference>
<keyword evidence="7" id="KW-1185">Reference proteome</keyword>
<dbReference type="InterPro" id="IPR002903">
    <property type="entry name" value="RsmH"/>
</dbReference>
<dbReference type="Pfam" id="PF01795">
    <property type="entry name" value="Methyltransf_5"/>
    <property type="match status" value="1"/>
</dbReference>
<organism evidence="6 7">
    <name type="scientific">Cocos nucifera</name>
    <name type="common">Coconut palm</name>
    <dbReference type="NCBI Taxonomy" id="13894"/>
    <lineage>
        <taxon>Eukaryota</taxon>
        <taxon>Viridiplantae</taxon>
        <taxon>Streptophyta</taxon>
        <taxon>Embryophyta</taxon>
        <taxon>Tracheophyta</taxon>
        <taxon>Spermatophyta</taxon>
        <taxon>Magnoliopsida</taxon>
        <taxon>Liliopsida</taxon>
        <taxon>Arecaceae</taxon>
        <taxon>Arecoideae</taxon>
        <taxon>Cocoseae</taxon>
        <taxon>Attaleinae</taxon>
        <taxon>Cocos</taxon>
    </lineage>
</organism>
<feature type="region of interest" description="Disordered" evidence="5">
    <location>
        <begin position="58"/>
        <end position="84"/>
    </location>
</feature>
<dbReference type="Gene3D" id="1.10.150.170">
    <property type="entry name" value="Putative methyltransferase TM0872, insert domain"/>
    <property type="match status" value="1"/>
</dbReference>
<evidence type="ECO:0000256" key="3">
    <source>
        <dbReference type="ARBA" id="ARBA00022679"/>
    </source>
</evidence>
<feature type="compositionally biased region" description="Basic residues" evidence="5">
    <location>
        <begin position="61"/>
        <end position="78"/>
    </location>
</feature>
<accession>A0A8K0NAQ8</accession>
<evidence type="ECO:0000313" key="7">
    <source>
        <dbReference type="Proteomes" id="UP000797356"/>
    </source>
</evidence>
<keyword evidence="2" id="KW-0489">Methyltransferase</keyword>
<proteinExistence type="inferred from homology"/>
<dbReference type="AlphaFoldDB" id="A0A8K0NAQ8"/>
<evidence type="ECO:0008006" key="8">
    <source>
        <dbReference type="Google" id="ProtNLM"/>
    </source>
</evidence>
<comment type="caution">
    <text evidence="6">The sequence shown here is derived from an EMBL/GenBank/DDBJ whole genome shotgun (WGS) entry which is preliminary data.</text>
</comment>
<evidence type="ECO:0000256" key="4">
    <source>
        <dbReference type="ARBA" id="ARBA00022691"/>
    </source>
</evidence>
<dbReference type="NCBIfam" id="TIGR00006">
    <property type="entry name" value="16S rRNA (cytosine(1402)-N(4))-methyltransferase RsmH"/>
    <property type="match status" value="1"/>
</dbReference>
<dbReference type="PANTHER" id="PTHR11265">
    <property type="entry name" value="S-ADENOSYL-METHYLTRANSFERASE MRAW"/>
    <property type="match status" value="1"/>
</dbReference>
<dbReference type="FunFam" id="1.10.150.170:FF:000004">
    <property type="entry name" value="Ribosomal RNA small subunit methyltransferase H"/>
    <property type="match status" value="1"/>
</dbReference>
<dbReference type="HAMAP" id="MF_01007">
    <property type="entry name" value="16SrRNA_methyltr_H"/>
    <property type="match status" value="1"/>
</dbReference>
<dbReference type="InterPro" id="IPR023397">
    <property type="entry name" value="SAM-dep_MeTrfase_MraW_recog"/>
</dbReference>
<dbReference type="PANTHER" id="PTHR11265:SF0">
    <property type="entry name" value="12S RRNA N4-METHYLCYTIDINE METHYLTRANSFERASE"/>
    <property type="match status" value="1"/>
</dbReference>
<dbReference type="Gene3D" id="3.40.50.150">
    <property type="entry name" value="Vaccinia Virus protein VP39"/>
    <property type="match status" value="1"/>
</dbReference>